<organism evidence="6 7">
    <name type="scientific">Nonomuraea muscovyensis</name>
    <dbReference type="NCBI Taxonomy" id="1124761"/>
    <lineage>
        <taxon>Bacteria</taxon>
        <taxon>Bacillati</taxon>
        <taxon>Actinomycetota</taxon>
        <taxon>Actinomycetes</taxon>
        <taxon>Streptosporangiales</taxon>
        <taxon>Streptosporangiaceae</taxon>
        <taxon>Nonomuraea</taxon>
    </lineage>
</organism>
<dbReference type="PANTHER" id="PTHR30055">
    <property type="entry name" value="HTH-TYPE TRANSCRIPTIONAL REGULATOR RUTR"/>
    <property type="match status" value="1"/>
</dbReference>
<dbReference type="PANTHER" id="PTHR30055:SF234">
    <property type="entry name" value="HTH-TYPE TRANSCRIPTIONAL REGULATOR BETI"/>
    <property type="match status" value="1"/>
</dbReference>
<dbReference type="InterPro" id="IPR009057">
    <property type="entry name" value="Homeodomain-like_sf"/>
</dbReference>
<dbReference type="SUPFAM" id="SSF46689">
    <property type="entry name" value="Homeodomain-like"/>
    <property type="match status" value="1"/>
</dbReference>
<dbReference type="Gene3D" id="1.10.357.10">
    <property type="entry name" value="Tetracycline Repressor, domain 2"/>
    <property type="match status" value="1"/>
</dbReference>
<proteinExistence type="predicted"/>
<dbReference type="GO" id="GO:0000976">
    <property type="term" value="F:transcription cis-regulatory region binding"/>
    <property type="evidence" value="ECO:0007669"/>
    <property type="project" value="TreeGrafter"/>
</dbReference>
<evidence type="ECO:0000256" key="4">
    <source>
        <dbReference type="PROSITE-ProRule" id="PRU00335"/>
    </source>
</evidence>
<accession>A0A7X0EYP2</accession>
<keyword evidence="1" id="KW-0805">Transcription regulation</keyword>
<name>A0A7X0EYP2_9ACTN</name>
<evidence type="ECO:0000313" key="7">
    <source>
        <dbReference type="Proteomes" id="UP000583800"/>
    </source>
</evidence>
<feature type="domain" description="HTH tetR-type" evidence="5">
    <location>
        <begin position="13"/>
        <end position="73"/>
    </location>
</feature>
<dbReference type="EMBL" id="JACHJB010000001">
    <property type="protein sequence ID" value="MBB6346654.1"/>
    <property type="molecule type" value="Genomic_DNA"/>
</dbReference>
<reference evidence="6 7" key="1">
    <citation type="submission" date="2020-08" db="EMBL/GenBank/DDBJ databases">
        <title>Sequencing the genomes of 1000 actinobacteria strains.</title>
        <authorList>
            <person name="Klenk H.-P."/>
        </authorList>
    </citation>
    <scope>NUCLEOTIDE SEQUENCE [LARGE SCALE GENOMIC DNA]</scope>
    <source>
        <strain evidence="6 7">DSM 45913</strain>
    </source>
</reference>
<comment type="caution">
    <text evidence="6">The sequence shown here is derived from an EMBL/GenBank/DDBJ whole genome shotgun (WGS) entry which is preliminary data.</text>
</comment>
<keyword evidence="2 4" id="KW-0238">DNA-binding</keyword>
<keyword evidence="3" id="KW-0804">Transcription</keyword>
<evidence type="ECO:0000313" key="6">
    <source>
        <dbReference type="EMBL" id="MBB6346654.1"/>
    </source>
</evidence>
<evidence type="ECO:0000256" key="1">
    <source>
        <dbReference type="ARBA" id="ARBA00023015"/>
    </source>
</evidence>
<evidence type="ECO:0000256" key="3">
    <source>
        <dbReference type="ARBA" id="ARBA00023163"/>
    </source>
</evidence>
<dbReference type="Pfam" id="PF00440">
    <property type="entry name" value="TetR_N"/>
    <property type="match status" value="1"/>
</dbReference>
<dbReference type="InterPro" id="IPR001647">
    <property type="entry name" value="HTH_TetR"/>
</dbReference>
<sequence>MAAIDRPQNARSRRTREALLTAARKLIEEEGFEATTMAAVAERAGVSHRALYLHFASRGDLLTTLYGHLGAAEDLRASLDLVWSRPDAVSALEEWAHHMARAHPRIMAVSLAVERACRTDPDAAQMRGITMRNWHLGCTRLMAWLADEGRLAGAWTVETAADMLWGLMSWDLLERLIVEKGWSPERYGDHLAGLFRATFVADPR</sequence>
<dbReference type="PRINTS" id="PR00455">
    <property type="entry name" value="HTHTETR"/>
</dbReference>
<evidence type="ECO:0000256" key="2">
    <source>
        <dbReference type="ARBA" id="ARBA00023125"/>
    </source>
</evidence>
<keyword evidence="7" id="KW-1185">Reference proteome</keyword>
<protein>
    <submittedName>
        <fullName evidence="6">AcrR family transcriptional regulator</fullName>
    </submittedName>
</protein>
<dbReference type="InterPro" id="IPR050109">
    <property type="entry name" value="HTH-type_TetR-like_transc_reg"/>
</dbReference>
<evidence type="ECO:0000259" key="5">
    <source>
        <dbReference type="PROSITE" id="PS50977"/>
    </source>
</evidence>
<dbReference type="Proteomes" id="UP000583800">
    <property type="component" value="Unassembled WGS sequence"/>
</dbReference>
<dbReference type="PROSITE" id="PS50977">
    <property type="entry name" value="HTH_TETR_2"/>
    <property type="match status" value="1"/>
</dbReference>
<dbReference type="AlphaFoldDB" id="A0A7X0EYP2"/>
<dbReference type="RefSeq" id="WP_185084389.1">
    <property type="nucleotide sequence ID" value="NZ_JACHJB010000001.1"/>
</dbReference>
<gene>
    <name evidence="6" type="ORF">FHU36_003163</name>
</gene>
<feature type="DNA-binding region" description="H-T-H motif" evidence="4">
    <location>
        <begin position="36"/>
        <end position="55"/>
    </location>
</feature>
<dbReference type="GO" id="GO:0003700">
    <property type="term" value="F:DNA-binding transcription factor activity"/>
    <property type="evidence" value="ECO:0007669"/>
    <property type="project" value="TreeGrafter"/>
</dbReference>